<keyword evidence="3" id="KW-1185">Reference proteome</keyword>
<proteinExistence type="predicted"/>
<evidence type="ECO:0000256" key="1">
    <source>
        <dbReference type="SAM" id="SignalP"/>
    </source>
</evidence>
<reference evidence="3" key="1">
    <citation type="journal article" date="2021" name="ISME J.">
        <title>Evolutionary origin and ecological implication of a unique nif island in free-living Bradyrhizobium lineages.</title>
        <authorList>
            <person name="Tao J."/>
        </authorList>
    </citation>
    <scope>NUCLEOTIDE SEQUENCE [LARGE SCALE GENOMIC DNA]</scope>
    <source>
        <strain evidence="3">SZCCT0094</strain>
    </source>
</reference>
<feature type="chain" id="PRO_5045561261" description="DUF3828 domain-containing protein" evidence="1">
    <location>
        <begin position="20"/>
        <end position="146"/>
    </location>
</feature>
<gene>
    <name evidence="2" type="ORF">JQ619_02865</name>
</gene>
<evidence type="ECO:0000313" key="3">
    <source>
        <dbReference type="Proteomes" id="UP001314635"/>
    </source>
</evidence>
<accession>A0ABS5G048</accession>
<name>A0ABS5G048_9BRAD</name>
<evidence type="ECO:0000313" key="2">
    <source>
        <dbReference type="EMBL" id="MBR1134700.1"/>
    </source>
</evidence>
<evidence type="ECO:0008006" key="4">
    <source>
        <dbReference type="Google" id="ProtNLM"/>
    </source>
</evidence>
<dbReference type="RefSeq" id="WP_012045017.1">
    <property type="nucleotide sequence ID" value="NZ_JABFDP010000005.1"/>
</dbReference>
<comment type="caution">
    <text evidence="2">The sequence shown here is derived from an EMBL/GenBank/DDBJ whole genome shotgun (WGS) entry which is preliminary data.</text>
</comment>
<dbReference type="EMBL" id="JAFCLK010000002">
    <property type="protein sequence ID" value="MBR1134700.1"/>
    <property type="molecule type" value="Genomic_DNA"/>
</dbReference>
<keyword evidence="1" id="KW-0732">Signal</keyword>
<protein>
    <recommendedName>
        <fullName evidence="4">DUF3828 domain-containing protein</fullName>
    </recommendedName>
</protein>
<dbReference type="Proteomes" id="UP001314635">
    <property type="component" value="Unassembled WGS sequence"/>
</dbReference>
<feature type="signal peptide" evidence="1">
    <location>
        <begin position="1"/>
        <end position="19"/>
    </location>
</feature>
<sequence>MRVLLSVLALLWSPLPAAAGFGSPESLVRNVYAHYGQGQPDLSAGLPRTAEAARQFFDPSLAKAWAAPRREPYDFLVQSPRWKLGPVAISIMRKQFDKTYVAAAFDNQGRRVTMNFIVVKGPDGWVILDVETPHDSLRLFLEQFRN</sequence>
<organism evidence="2 3">
    <name type="scientific">Bradyrhizobium denitrificans</name>
    <dbReference type="NCBI Taxonomy" id="2734912"/>
    <lineage>
        <taxon>Bacteria</taxon>
        <taxon>Pseudomonadati</taxon>
        <taxon>Pseudomonadota</taxon>
        <taxon>Alphaproteobacteria</taxon>
        <taxon>Hyphomicrobiales</taxon>
        <taxon>Nitrobacteraceae</taxon>
        <taxon>Bradyrhizobium</taxon>
    </lineage>
</organism>